<comment type="similarity">
    <text evidence="2">Belongs to the GMC oxidoreductase family.</text>
</comment>
<keyword evidence="4" id="KW-0732">Signal</keyword>
<keyword evidence="3" id="KW-0964">Secreted</keyword>
<evidence type="ECO:0000313" key="5">
    <source>
        <dbReference type="EMBL" id="OQD99654.1"/>
    </source>
</evidence>
<evidence type="ECO:0000256" key="1">
    <source>
        <dbReference type="ARBA" id="ARBA00004191"/>
    </source>
</evidence>
<dbReference type="STRING" id="29845.A0A1V6RDP0"/>
<evidence type="ECO:0000313" key="6">
    <source>
        <dbReference type="Proteomes" id="UP000191518"/>
    </source>
</evidence>
<dbReference type="AlphaFoldDB" id="A0A1V6RDP0"/>
<dbReference type="GO" id="GO:0050660">
    <property type="term" value="F:flavin adenine dinucleotide binding"/>
    <property type="evidence" value="ECO:0007669"/>
    <property type="project" value="InterPro"/>
</dbReference>
<organism evidence="5 6">
    <name type="scientific">Penicillium vulpinum</name>
    <dbReference type="NCBI Taxonomy" id="29845"/>
    <lineage>
        <taxon>Eukaryota</taxon>
        <taxon>Fungi</taxon>
        <taxon>Dikarya</taxon>
        <taxon>Ascomycota</taxon>
        <taxon>Pezizomycotina</taxon>
        <taxon>Eurotiomycetes</taxon>
        <taxon>Eurotiomycetidae</taxon>
        <taxon>Eurotiales</taxon>
        <taxon>Aspergillaceae</taxon>
        <taxon>Penicillium</taxon>
    </lineage>
</organism>
<dbReference type="InterPro" id="IPR012132">
    <property type="entry name" value="GMC_OxRdtase"/>
</dbReference>
<comment type="subcellular location">
    <subcellularLocation>
        <location evidence="1">Secreted</location>
        <location evidence="1">Cell wall</location>
    </subcellularLocation>
</comment>
<dbReference type="InterPro" id="IPR036188">
    <property type="entry name" value="FAD/NAD-bd_sf"/>
</dbReference>
<dbReference type="PANTHER" id="PTHR11552:SF138">
    <property type="entry name" value="DEHYDROGENASE PKFF-RELATED"/>
    <property type="match status" value="1"/>
</dbReference>
<feature type="signal peptide" evidence="4">
    <location>
        <begin position="1"/>
        <end position="19"/>
    </location>
</feature>
<keyword evidence="6" id="KW-1185">Reference proteome</keyword>
<protein>
    <submittedName>
        <fullName evidence="5">Uncharacterized protein</fullName>
    </submittedName>
</protein>
<dbReference type="Gene3D" id="3.30.560.10">
    <property type="entry name" value="Glucose Oxidase, domain 3"/>
    <property type="match status" value="1"/>
</dbReference>
<evidence type="ECO:0000256" key="4">
    <source>
        <dbReference type="SAM" id="SignalP"/>
    </source>
</evidence>
<reference evidence="6" key="1">
    <citation type="journal article" date="2017" name="Nat. Microbiol.">
        <title>Global analysis of biosynthetic gene clusters reveals vast potential of secondary metabolite production in Penicillium species.</title>
        <authorList>
            <person name="Nielsen J.C."/>
            <person name="Grijseels S."/>
            <person name="Prigent S."/>
            <person name="Ji B."/>
            <person name="Dainat J."/>
            <person name="Nielsen K.F."/>
            <person name="Frisvad J.C."/>
            <person name="Workman M."/>
            <person name="Nielsen J."/>
        </authorList>
    </citation>
    <scope>NUCLEOTIDE SEQUENCE [LARGE SCALE GENOMIC DNA]</scope>
    <source>
        <strain evidence="6">IBT 29486</strain>
    </source>
</reference>
<sequence length="129" mass="14169">MLRFTTSLPLLILFPWDLGVFEYLFSGNRFNSRTAENATFHYVVGGGGTSGLTVAARLTERRHKVAVVKAGGYYEYVYPMARVPGSCSLGASADIQTMTPIDWGFVVRGVPGTNFRDVYYPRGKFLGGS</sequence>
<accession>A0A1V6RDP0</accession>
<dbReference type="GO" id="GO:0044550">
    <property type="term" value="P:secondary metabolite biosynthetic process"/>
    <property type="evidence" value="ECO:0007669"/>
    <property type="project" value="TreeGrafter"/>
</dbReference>
<proteinExistence type="inferred from homology"/>
<dbReference type="SUPFAM" id="SSF51905">
    <property type="entry name" value="FAD/NAD(P)-binding domain"/>
    <property type="match status" value="1"/>
</dbReference>
<evidence type="ECO:0000256" key="3">
    <source>
        <dbReference type="ARBA" id="ARBA00022512"/>
    </source>
</evidence>
<keyword evidence="3" id="KW-0134">Cell wall</keyword>
<dbReference type="EMBL" id="MDYP01000063">
    <property type="protein sequence ID" value="OQD99654.1"/>
    <property type="molecule type" value="Genomic_DNA"/>
</dbReference>
<dbReference type="Proteomes" id="UP000191518">
    <property type="component" value="Unassembled WGS sequence"/>
</dbReference>
<dbReference type="Gene3D" id="3.50.50.60">
    <property type="entry name" value="FAD/NAD(P)-binding domain"/>
    <property type="match status" value="1"/>
</dbReference>
<comment type="caution">
    <text evidence="5">The sequence shown here is derived from an EMBL/GenBank/DDBJ whole genome shotgun (WGS) entry which is preliminary data.</text>
</comment>
<evidence type="ECO:0000256" key="2">
    <source>
        <dbReference type="ARBA" id="ARBA00010790"/>
    </source>
</evidence>
<dbReference type="GO" id="GO:0016491">
    <property type="term" value="F:oxidoreductase activity"/>
    <property type="evidence" value="ECO:0007669"/>
    <property type="project" value="TreeGrafter"/>
</dbReference>
<dbReference type="PANTHER" id="PTHR11552">
    <property type="entry name" value="GLUCOSE-METHANOL-CHOLINE GMC OXIDOREDUCTASE"/>
    <property type="match status" value="1"/>
</dbReference>
<feature type="chain" id="PRO_5010692283" evidence="4">
    <location>
        <begin position="20"/>
        <end position="129"/>
    </location>
</feature>
<name>A0A1V6RDP0_9EURO</name>
<gene>
    <name evidence="5" type="ORF">PENVUL_c063G02579</name>
</gene>